<reference evidence="5 6" key="1">
    <citation type="submission" date="2022-05" db="EMBL/GenBank/DDBJ databases">
        <authorList>
            <consortium name="Genoscope - CEA"/>
            <person name="William W."/>
        </authorList>
    </citation>
    <scope>NUCLEOTIDE SEQUENCE [LARGE SCALE GENOMIC DNA]</scope>
</reference>
<evidence type="ECO:0000313" key="6">
    <source>
        <dbReference type="Proteomes" id="UP001159405"/>
    </source>
</evidence>
<keyword evidence="2" id="KW-0175">Coiled coil</keyword>
<dbReference type="PANTHER" id="PTHR23322:SF1">
    <property type="entry name" value="FAS-ASSOCIATED FACTOR 2"/>
    <property type="match status" value="1"/>
</dbReference>
<dbReference type="Proteomes" id="UP001159405">
    <property type="component" value="Unassembled WGS sequence"/>
</dbReference>
<evidence type="ECO:0000259" key="4">
    <source>
        <dbReference type="Pfam" id="PF00632"/>
    </source>
</evidence>
<protein>
    <recommendedName>
        <fullName evidence="4">HECT domain-containing protein</fullName>
    </recommendedName>
</protein>
<feature type="domain" description="HECT" evidence="4">
    <location>
        <begin position="626"/>
        <end position="705"/>
    </location>
</feature>
<evidence type="ECO:0000313" key="5">
    <source>
        <dbReference type="EMBL" id="CAH3156141.1"/>
    </source>
</evidence>
<comment type="caution">
    <text evidence="5">The sequence shown here is derived from an EMBL/GenBank/DDBJ whole genome shotgun (WGS) entry which is preliminary data.</text>
</comment>
<gene>
    <name evidence="5" type="ORF">PLOB_00001699</name>
</gene>
<feature type="coiled-coil region" evidence="2">
    <location>
        <begin position="234"/>
        <end position="261"/>
    </location>
</feature>
<proteinExistence type="predicted"/>
<dbReference type="SUPFAM" id="SSF56204">
    <property type="entry name" value="Hect, E3 ligase catalytic domain"/>
    <property type="match status" value="1"/>
</dbReference>
<sequence length="728" mass="82871">MDGSAVLYSPEYFLVELGLETRGDLYALRSFCERKEKQTKSKDAEERKQSLIDKIRCKKVKHSSGHESQKKNTPSSSYGKPRKFELGWQHFSEVQKRFVAVRQSRGGGTRSVSMSGNSTISDILEEVRNLFFPQGKSVYGNWMDMDCELANFKGEVKTSLTSHEGNVMDFSLQSYFELHKLTRVRLYLRTRQRGTSSISVEEGEPEAESETLGMLKGSSRERAKLREEQDGEYVESLRADRAKTERREQALKEELNKARKVEEIHATRLSRVLDEPTVDEPRVVVRVRHIDLGLVNRAFKPNQKMTAVYDWIGSLQLIPLYFSLSSTPGNVIDPSVSIDCSADKVLFMEQRDDPIPLSADDDEVSFKGFGEIGEIGMTPPSRIMAWDIDTDEEGCSAVVKIRRVQVMADMISLFKDETVMDTPLNVVMINAFGKEEDGVDNNGVFLDALSSFWAAFYESCTNGEEERAPVIRHDFQVSEWESIGRIIVKGYKQVKFFPVRLNRAFMTASLFGESAITNELLTDSFLAYLSKDERELIKLALNKGLDKEHEEEWLELLDRFGCKTIPNAEQVGDIVLEIAHKELVQTPRYIIDSWSTPLLVLQQEFQSPDLLQQFFERGKPTTKKVIALLDANAETNAQRETMSYLKQYVSGLESEKLTKFLRFCAGSNMMCVEKITISFNTLEGAVRRPVAHTCGAVLDLPTTYASFPLFREEWNSVLSSEYWDIDFL</sequence>
<dbReference type="Pfam" id="PF00632">
    <property type="entry name" value="HECT"/>
    <property type="match status" value="1"/>
</dbReference>
<accession>A0ABN8Q3A7</accession>
<keyword evidence="1" id="KW-0833">Ubl conjugation pathway</keyword>
<dbReference type="InterPro" id="IPR050730">
    <property type="entry name" value="UBX_domain-protein"/>
</dbReference>
<evidence type="ECO:0000256" key="2">
    <source>
        <dbReference type="SAM" id="Coils"/>
    </source>
</evidence>
<dbReference type="PANTHER" id="PTHR23322">
    <property type="entry name" value="FAS-ASSOCIATED PROTEIN"/>
    <property type="match status" value="1"/>
</dbReference>
<organism evidence="5 6">
    <name type="scientific">Porites lobata</name>
    <dbReference type="NCBI Taxonomy" id="104759"/>
    <lineage>
        <taxon>Eukaryota</taxon>
        <taxon>Metazoa</taxon>
        <taxon>Cnidaria</taxon>
        <taxon>Anthozoa</taxon>
        <taxon>Hexacorallia</taxon>
        <taxon>Scleractinia</taxon>
        <taxon>Fungiina</taxon>
        <taxon>Poritidae</taxon>
        <taxon>Porites</taxon>
    </lineage>
</organism>
<evidence type="ECO:0000256" key="1">
    <source>
        <dbReference type="ARBA" id="ARBA00022786"/>
    </source>
</evidence>
<keyword evidence="6" id="KW-1185">Reference proteome</keyword>
<name>A0ABN8Q3A7_9CNID</name>
<evidence type="ECO:0000256" key="3">
    <source>
        <dbReference type="SAM" id="MobiDB-lite"/>
    </source>
</evidence>
<dbReference type="Gene3D" id="3.30.2410.10">
    <property type="entry name" value="Hect, E3 ligase catalytic domain"/>
    <property type="match status" value="1"/>
</dbReference>
<dbReference type="InterPro" id="IPR000569">
    <property type="entry name" value="HECT_dom"/>
</dbReference>
<dbReference type="EMBL" id="CALNXK010000103">
    <property type="protein sequence ID" value="CAH3156141.1"/>
    <property type="molecule type" value="Genomic_DNA"/>
</dbReference>
<dbReference type="InterPro" id="IPR035983">
    <property type="entry name" value="Hect_E3_ubiquitin_ligase"/>
</dbReference>
<feature type="region of interest" description="Disordered" evidence="3">
    <location>
        <begin position="58"/>
        <end position="81"/>
    </location>
</feature>